<organism evidence="8 9">
    <name type="scientific">Hibiscus sabdariffa</name>
    <name type="common">roselle</name>
    <dbReference type="NCBI Taxonomy" id="183260"/>
    <lineage>
        <taxon>Eukaryota</taxon>
        <taxon>Viridiplantae</taxon>
        <taxon>Streptophyta</taxon>
        <taxon>Embryophyta</taxon>
        <taxon>Tracheophyta</taxon>
        <taxon>Spermatophyta</taxon>
        <taxon>Magnoliopsida</taxon>
        <taxon>eudicotyledons</taxon>
        <taxon>Gunneridae</taxon>
        <taxon>Pentapetalae</taxon>
        <taxon>rosids</taxon>
        <taxon>malvids</taxon>
        <taxon>Malvales</taxon>
        <taxon>Malvaceae</taxon>
        <taxon>Malvoideae</taxon>
        <taxon>Hibiscus</taxon>
    </lineage>
</organism>
<dbReference type="InterPro" id="IPR032010">
    <property type="entry name" value="APD1-4_M"/>
</dbReference>
<dbReference type="InterPro" id="IPR032008">
    <property type="entry name" value="APD1-4_N"/>
</dbReference>
<feature type="transmembrane region" description="Helical" evidence="6">
    <location>
        <begin position="81"/>
        <end position="104"/>
    </location>
</feature>
<keyword evidence="2 4" id="KW-0863">Zinc-finger</keyword>
<dbReference type="PANTHER" id="PTHR46858:SF11">
    <property type="entry name" value="LIGASE, PUTATIVE-RELATED"/>
    <property type="match status" value="1"/>
</dbReference>
<keyword evidence="1" id="KW-0479">Metal-binding</keyword>
<feature type="region of interest" description="Disordered" evidence="5">
    <location>
        <begin position="1"/>
        <end position="38"/>
    </location>
</feature>
<dbReference type="PROSITE" id="PS50089">
    <property type="entry name" value="ZF_RING_2"/>
    <property type="match status" value="1"/>
</dbReference>
<dbReference type="Proteomes" id="UP001396334">
    <property type="component" value="Unassembled WGS sequence"/>
</dbReference>
<sequence length="476" mass="53456">MEHSPDHSQHAPSPPPPPPSSSEVNEEEEESNGVQRTGQTFLLQEQQQQQQQQQSSSWTSYHLNMSINDVARFDIIMSDDVWSCVAVLITFWFFASMTLILGSYGSVTLQMGPNSSRLLQSNSFFVQSIQFEDLDKQKPGLMVYGFNRPPPLDVVISWTETHGIFIPANSHKEWLFFLNKGSQLNISYTIRSASSLPLSLVIAEGIESLGLWLEDPSYPNSSLSWNIINGTGEIQQEVPKSCNYYVAVGNFNSEEVQIQLKFSVKALIYDTSQAYYRCSFGDHLCALELYFLHDNVAVLSSPAYTGETPNSNRIWYVKVSYGPRWITFFVGSGAMTLLILLAFKVWTMNQSRDEPILHAGELRSERARLLTEKDDDMASWGSSYDSLSNDDNKEDLETWQQATTSLEGKPLKEGEGSNNKPRGTCAVCFDAPRDCFFLPCGHYATCFTCGTRIAEEAGSCPICGRKMKKVRKVFTV</sequence>
<dbReference type="InterPro" id="IPR001841">
    <property type="entry name" value="Znf_RING"/>
</dbReference>
<keyword evidence="6" id="KW-0472">Membrane</keyword>
<keyword evidence="3" id="KW-0862">Zinc</keyword>
<evidence type="ECO:0000313" key="9">
    <source>
        <dbReference type="Proteomes" id="UP001396334"/>
    </source>
</evidence>
<feature type="domain" description="RING-type" evidence="7">
    <location>
        <begin position="425"/>
        <end position="463"/>
    </location>
</feature>
<dbReference type="SUPFAM" id="SSF57850">
    <property type="entry name" value="RING/U-box"/>
    <property type="match status" value="1"/>
</dbReference>
<reference evidence="8 9" key="1">
    <citation type="journal article" date="2024" name="G3 (Bethesda)">
        <title>Genome assembly of Hibiscus sabdariffa L. provides insights into metabolisms of medicinal natural products.</title>
        <authorList>
            <person name="Kim T."/>
        </authorList>
    </citation>
    <scope>NUCLEOTIDE SEQUENCE [LARGE SCALE GENOMIC DNA]</scope>
    <source>
        <strain evidence="8">TK-2024</strain>
        <tissue evidence="8">Old leaves</tissue>
    </source>
</reference>
<dbReference type="PANTHER" id="PTHR46858">
    <property type="entry name" value="OS05G0521000 PROTEIN"/>
    <property type="match status" value="1"/>
</dbReference>
<evidence type="ECO:0000313" key="8">
    <source>
        <dbReference type="EMBL" id="KAK9022189.1"/>
    </source>
</evidence>
<evidence type="ECO:0000256" key="2">
    <source>
        <dbReference type="ARBA" id="ARBA00022771"/>
    </source>
</evidence>
<keyword evidence="6" id="KW-1133">Transmembrane helix</keyword>
<dbReference type="InterPro" id="IPR013083">
    <property type="entry name" value="Znf_RING/FYVE/PHD"/>
</dbReference>
<dbReference type="Pfam" id="PF13920">
    <property type="entry name" value="zf-C3HC4_3"/>
    <property type="match status" value="1"/>
</dbReference>
<evidence type="ECO:0000256" key="1">
    <source>
        <dbReference type="ARBA" id="ARBA00022723"/>
    </source>
</evidence>
<dbReference type="Pfam" id="PF16041">
    <property type="entry name" value="APD1-4_M"/>
    <property type="match status" value="1"/>
</dbReference>
<gene>
    <name evidence="8" type="ORF">V6N11_002473</name>
</gene>
<keyword evidence="6" id="KW-0812">Transmembrane</keyword>
<dbReference type="Pfam" id="PF16040">
    <property type="entry name" value="APD1-4_N"/>
    <property type="match status" value="1"/>
</dbReference>
<feature type="transmembrane region" description="Helical" evidence="6">
    <location>
        <begin position="325"/>
        <end position="343"/>
    </location>
</feature>
<evidence type="ECO:0000256" key="3">
    <source>
        <dbReference type="ARBA" id="ARBA00022833"/>
    </source>
</evidence>
<accession>A0ABR2SB89</accession>
<dbReference type="EMBL" id="JBBPBN010000015">
    <property type="protein sequence ID" value="KAK9022189.1"/>
    <property type="molecule type" value="Genomic_DNA"/>
</dbReference>
<dbReference type="SMART" id="SM00184">
    <property type="entry name" value="RING"/>
    <property type="match status" value="1"/>
</dbReference>
<name>A0ABR2SB89_9ROSI</name>
<evidence type="ECO:0000259" key="7">
    <source>
        <dbReference type="PROSITE" id="PS50089"/>
    </source>
</evidence>
<evidence type="ECO:0000256" key="4">
    <source>
        <dbReference type="PROSITE-ProRule" id="PRU00175"/>
    </source>
</evidence>
<evidence type="ECO:0000256" key="6">
    <source>
        <dbReference type="SAM" id="Phobius"/>
    </source>
</evidence>
<dbReference type="Gene3D" id="3.30.40.10">
    <property type="entry name" value="Zinc/RING finger domain, C3HC4 (zinc finger)"/>
    <property type="match status" value="1"/>
</dbReference>
<evidence type="ECO:0000256" key="5">
    <source>
        <dbReference type="SAM" id="MobiDB-lite"/>
    </source>
</evidence>
<comment type="caution">
    <text evidence="8">The sequence shown here is derived from an EMBL/GenBank/DDBJ whole genome shotgun (WGS) entry which is preliminary data.</text>
</comment>
<protein>
    <recommendedName>
        <fullName evidence="7">RING-type domain-containing protein</fullName>
    </recommendedName>
</protein>
<proteinExistence type="predicted"/>
<keyword evidence="9" id="KW-1185">Reference proteome</keyword>